<dbReference type="Proteomes" id="UP000620147">
    <property type="component" value="Unassembled WGS sequence"/>
</dbReference>
<evidence type="ECO:0000256" key="3">
    <source>
        <dbReference type="ARBA" id="ARBA00013368"/>
    </source>
</evidence>
<dbReference type="PANTHER" id="PTHR32114:SF2">
    <property type="entry name" value="ABC TRANSPORTER ABCH.3"/>
    <property type="match status" value="1"/>
</dbReference>
<protein>
    <recommendedName>
        <fullName evidence="3">Nuclease SbcCD subunit C</fullName>
    </recommendedName>
</protein>
<dbReference type="PANTHER" id="PTHR32114">
    <property type="entry name" value="ABC TRANSPORTER ABCH.3"/>
    <property type="match status" value="1"/>
</dbReference>
<feature type="coiled-coil region" evidence="4">
    <location>
        <begin position="394"/>
        <end position="421"/>
    </location>
</feature>
<keyword evidence="7" id="KW-1185">Reference proteome</keyword>
<evidence type="ECO:0000313" key="7">
    <source>
        <dbReference type="Proteomes" id="UP000620147"/>
    </source>
</evidence>
<accession>A0ABQ1E2S0</accession>
<proteinExistence type="inferred from homology"/>
<name>A0ABQ1E2S0_9FIRM</name>
<reference evidence="6 7" key="1">
    <citation type="submission" date="2020-06" db="EMBL/GenBank/DDBJ databases">
        <title>Characterization of fructooligosaccharide metabolism and fructooligosaccharide-degrading enzymes in human commensal butyrate producers.</title>
        <authorList>
            <person name="Tanno H."/>
            <person name="Fujii T."/>
            <person name="Hirano K."/>
            <person name="Maeno S."/>
            <person name="Tonozuka T."/>
            <person name="Sakamoto M."/>
            <person name="Ohkuma M."/>
            <person name="Tochio T."/>
            <person name="Endo A."/>
        </authorList>
    </citation>
    <scope>NUCLEOTIDE SEQUENCE [LARGE SCALE GENOMIC DNA]</scope>
    <source>
        <strain evidence="6 7">JCM 31056</strain>
    </source>
</reference>
<dbReference type="Gene3D" id="3.40.50.300">
    <property type="entry name" value="P-loop containing nucleotide triphosphate hydrolases"/>
    <property type="match status" value="1"/>
</dbReference>
<dbReference type="SUPFAM" id="SSF52540">
    <property type="entry name" value="P-loop containing nucleoside triphosphate hydrolases"/>
    <property type="match status" value="1"/>
</dbReference>
<comment type="subunit">
    <text evidence="2">Heterodimer of SbcC and SbcD.</text>
</comment>
<feature type="coiled-coil region" evidence="4">
    <location>
        <begin position="461"/>
        <end position="522"/>
    </location>
</feature>
<organism evidence="6 7">
    <name type="scientific">Butyricicoccus faecihominis</name>
    <dbReference type="NCBI Taxonomy" id="1712515"/>
    <lineage>
        <taxon>Bacteria</taxon>
        <taxon>Bacillati</taxon>
        <taxon>Bacillota</taxon>
        <taxon>Clostridia</taxon>
        <taxon>Eubacteriales</taxon>
        <taxon>Butyricicoccaceae</taxon>
        <taxon>Butyricicoccus</taxon>
    </lineage>
</organism>
<evidence type="ECO:0000313" key="6">
    <source>
        <dbReference type="EMBL" id="GFO89266.1"/>
    </source>
</evidence>
<sequence>MNILLKSLDLVHFKCFNVLHLDFHEGVNNIYGENAAGKTSVYDALTWLLFDKDSAGHSRPAIKPTGAPAGTMPEVTAILEVDGEPIKLRKVLREKWEKPRGSSIERYAGDTRDYYIDDVPLAENAYKRRIAELIDERQFKLLTDVWAVTKGMHWKDRRTLLAEICGLPEDKQLLATAPQFAELTEKVGRRTVDEYKSVLMKQRKDMNANLNTLPVRVDECSRMVAELESLDFAAAHSESDRLQAERERVQGELVKLTNNTLAAQARNELGALQNQLRELETENNAHLASQRVPVEDKTDELRRALSERKQDVDRFQRTIDHEKRYIADGETRLNDYRARWRAIDMEEFTETVCPTCHQPLPAEQVAEAREAFAAYQQQRKGALLEDSKLVKQGIAAAQERLANAETALKSAQDEVQKAQIALDGYTPPVITEPENLPDYDRRRNAIQMLITDTEKRLDRLNSDTAAEKTRLETEHAELTRRKLESDAVLAKEQTLADTKKRIAELQTEQRKAAAKVEQMDRLIAMCEEFTRYRVQAITESVNSRFRLTRWRLFTEQVNGGLVDCCEPMDMNGSTFEGTNNAMQINIGMDIIDTLSAHFGRRVPLFVDNAESVTHLQPIGSQVVRLVVSEQDKELRIE</sequence>
<evidence type="ECO:0000256" key="1">
    <source>
        <dbReference type="ARBA" id="ARBA00006930"/>
    </source>
</evidence>
<dbReference type="Pfam" id="PF13476">
    <property type="entry name" value="AAA_23"/>
    <property type="match status" value="1"/>
</dbReference>
<feature type="coiled-coil region" evidence="4">
    <location>
        <begin position="239"/>
        <end position="289"/>
    </location>
</feature>
<comment type="similarity">
    <text evidence="1">Belongs to the SMC family. SbcC subfamily.</text>
</comment>
<dbReference type="InterPro" id="IPR038729">
    <property type="entry name" value="Rad50/SbcC_AAA"/>
</dbReference>
<evidence type="ECO:0000256" key="2">
    <source>
        <dbReference type="ARBA" id="ARBA00011322"/>
    </source>
</evidence>
<dbReference type="Gene3D" id="1.10.287.1490">
    <property type="match status" value="1"/>
</dbReference>
<dbReference type="SUPFAM" id="SSF75712">
    <property type="entry name" value="Rad50 coiled-coil Zn hook"/>
    <property type="match status" value="1"/>
</dbReference>
<dbReference type="RefSeq" id="WP_188885533.1">
    <property type="nucleotide sequence ID" value="NZ_BLYJ01000040.1"/>
</dbReference>
<keyword evidence="4" id="KW-0175">Coiled coil</keyword>
<dbReference type="InterPro" id="IPR027417">
    <property type="entry name" value="P-loop_NTPase"/>
</dbReference>
<comment type="caution">
    <text evidence="6">The sequence shown here is derived from an EMBL/GenBank/DDBJ whole genome shotgun (WGS) entry which is preliminary data.</text>
</comment>
<evidence type="ECO:0000259" key="5">
    <source>
        <dbReference type="Pfam" id="PF13476"/>
    </source>
</evidence>
<dbReference type="EMBL" id="BLYJ01000040">
    <property type="protein sequence ID" value="GFO89266.1"/>
    <property type="molecule type" value="Genomic_DNA"/>
</dbReference>
<evidence type="ECO:0000256" key="4">
    <source>
        <dbReference type="SAM" id="Coils"/>
    </source>
</evidence>
<feature type="domain" description="Rad50/SbcC-type AAA" evidence="5">
    <location>
        <begin position="8"/>
        <end position="310"/>
    </location>
</feature>
<gene>
    <name evidence="6" type="ORF">BUFA31_24300</name>
</gene>